<feature type="region of interest" description="Disordered" evidence="1">
    <location>
        <begin position="320"/>
        <end position="358"/>
    </location>
</feature>
<feature type="region of interest" description="Disordered" evidence="1">
    <location>
        <begin position="279"/>
        <end position="298"/>
    </location>
</feature>
<feature type="domain" description="ParB-like N-terminal" evidence="2">
    <location>
        <begin position="16"/>
        <end position="107"/>
    </location>
</feature>
<dbReference type="GO" id="GO:0005694">
    <property type="term" value="C:chromosome"/>
    <property type="evidence" value="ECO:0007669"/>
    <property type="project" value="TreeGrafter"/>
</dbReference>
<feature type="compositionally biased region" description="Basic and acidic residues" evidence="1">
    <location>
        <begin position="339"/>
        <end position="358"/>
    </location>
</feature>
<dbReference type="SUPFAM" id="SSF110849">
    <property type="entry name" value="ParB/Sulfiredoxin"/>
    <property type="match status" value="1"/>
</dbReference>
<protein>
    <submittedName>
        <fullName evidence="3">Nuclease</fullName>
    </submittedName>
</protein>
<dbReference type="SMART" id="SM00470">
    <property type="entry name" value="ParB"/>
    <property type="match status" value="1"/>
</dbReference>
<dbReference type="Gene3D" id="1.10.10.2830">
    <property type="match status" value="1"/>
</dbReference>
<evidence type="ECO:0000256" key="1">
    <source>
        <dbReference type="SAM" id="MobiDB-lite"/>
    </source>
</evidence>
<gene>
    <name evidence="3" type="ORF">EUA98_10775</name>
</gene>
<dbReference type="RefSeq" id="WP_130102688.1">
    <property type="nucleotide sequence ID" value="NZ_SDWW01000023.1"/>
</dbReference>
<evidence type="ECO:0000259" key="2">
    <source>
        <dbReference type="SMART" id="SM00470"/>
    </source>
</evidence>
<feature type="compositionally biased region" description="Acidic residues" evidence="1">
    <location>
        <begin position="281"/>
        <end position="297"/>
    </location>
</feature>
<name>A0A4Q5N154_9MICO</name>
<feature type="region of interest" description="Disordered" evidence="1">
    <location>
        <begin position="503"/>
        <end position="523"/>
    </location>
</feature>
<comment type="caution">
    <text evidence="3">The sequence shown here is derived from an EMBL/GenBank/DDBJ whole genome shotgun (WGS) entry which is preliminary data.</text>
</comment>
<reference evidence="3 4" key="1">
    <citation type="submission" date="2019-01" db="EMBL/GenBank/DDBJ databases">
        <title>Novel species of Cellulomonas.</title>
        <authorList>
            <person name="Liu Q."/>
            <person name="Xin Y.-H."/>
        </authorList>
    </citation>
    <scope>NUCLEOTIDE SEQUENCE [LARGE SCALE GENOMIC DNA]</scope>
    <source>
        <strain evidence="3 4">HLT2-17</strain>
    </source>
</reference>
<proteinExistence type="predicted"/>
<dbReference type="InterPro" id="IPR036086">
    <property type="entry name" value="ParB/Sulfiredoxin_sf"/>
</dbReference>
<keyword evidence="4" id="KW-1185">Reference proteome</keyword>
<dbReference type="GO" id="GO:0007059">
    <property type="term" value="P:chromosome segregation"/>
    <property type="evidence" value="ECO:0007669"/>
    <property type="project" value="TreeGrafter"/>
</dbReference>
<dbReference type="Proteomes" id="UP000293764">
    <property type="component" value="Unassembled WGS sequence"/>
</dbReference>
<dbReference type="SUPFAM" id="SSF109709">
    <property type="entry name" value="KorB DNA-binding domain-like"/>
    <property type="match status" value="1"/>
</dbReference>
<dbReference type="PANTHER" id="PTHR33375:SF1">
    <property type="entry name" value="CHROMOSOME-PARTITIONING PROTEIN PARB-RELATED"/>
    <property type="match status" value="1"/>
</dbReference>
<sequence length="523" mass="57023">MSTTAEAPVYEVGRVYEVTPGDLRIGTNVRKDTRPDAKDFAASVRARGVIVAIDAHVDEQGGLRVLRGQRRALVAALVGTPSGTVPVRVVATPEEADRITDQLVENLHRADMHEREARDGVEQLALLGVSVAQIVKRTSLPRLVVDNALSVAEHQASKERMDTHDMTLEQAAIFAEFEDDPDAVAALESAWESQWERPRLVHIAQRLRDERTERTALRAEVERLRADGLPVLDPADMPSGFRRLAFEDLRDQDGQAVPAEAWASTPGAAVVVTVEWRHDDPEDASPDDEGDDDDQDSTELRKAYVPVWVCTDPTGAGLHHYWDGAPPRDALPAADSDDERAAREQAEQARREAESAERRRVLANNAAWRSAEVVRRQWLASLLARRQVPKGAEILIARAVLERQYSLTHALSNGHDLLGDLLGLRPADGGGYQFGAQVAARVLDQASTPAAATMRTLAAVLAAWEARSGVPTWRNPGAYDAAIMAAFISWGYPASDVEQLLTGPAENDEADDANEPDHDVAAG</sequence>
<organism evidence="3 4">
    <name type="scientific">Pengzhenrongella frigida</name>
    <dbReference type="NCBI Taxonomy" id="1259133"/>
    <lineage>
        <taxon>Bacteria</taxon>
        <taxon>Bacillati</taxon>
        <taxon>Actinomycetota</taxon>
        <taxon>Actinomycetes</taxon>
        <taxon>Micrococcales</taxon>
        <taxon>Pengzhenrongella</taxon>
    </lineage>
</organism>
<evidence type="ECO:0000313" key="4">
    <source>
        <dbReference type="Proteomes" id="UP000293764"/>
    </source>
</evidence>
<dbReference type="AlphaFoldDB" id="A0A4Q5N154"/>
<dbReference type="OrthoDB" id="3846919at2"/>
<dbReference type="InterPro" id="IPR003115">
    <property type="entry name" value="ParB_N"/>
</dbReference>
<accession>A0A4Q5N154</accession>
<dbReference type="InterPro" id="IPR050336">
    <property type="entry name" value="Chromosome_partition/occlusion"/>
</dbReference>
<dbReference type="PANTHER" id="PTHR33375">
    <property type="entry name" value="CHROMOSOME-PARTITIONING PROTEIN PARB-RELATED"/>
    <property type="match status" value="1"/>
</dbReference>
<evidence type="ECO:0000313" key="3">
    <source>
        <dbReference type="EMBL" id="RYV50983.1"/>
    </source>
</evidence>
<dbReference type="EMBL" id="SDWW01000023">
    <property type="protein sequence ID" value="RYV50983.1"/>
    <property type="molecule type" value="Genomic_DNA"/>
</dbReference>